<dbReference type="EMBL" id="JALPTH010000011">
    <property type="protein sequence ID" value="MCK8678445.1"/>
    <property type="molecule type" value="Genomic_DNA"/>
</dbReference>
<proteinExistence type="predicted"/>
<dbReference type="RefSeq" id="WP_248634090.1">
    <property type="nucleotide sequence ID" value="NZ_JALPTH010000011.1"/>
</dbReference>
<evidence type="ECO:0000313" key="1">
    <source>
        <dbReference type="EMBL" id="MCK8678445.1"/>
    </source>
</evidence>
<dbReference type="Proteomes" id="UP001522868">
    <property type="component" value="Unassembled WGS sequence"/>
</dbReference>
<sequence length="520" mass="55198">MEKLYTIADGDGSNSVWELGYDVSLDDPIVAALISKLNMATGKFRDDSVGIWGWDRGAMREEDWYRADQVIRGWLTMERRIVSAFHTTARKYEAVTGDRAGAFKESLDIAAARRLLGGLLDGSLIPDNLHVREEEITPVTVPEEKLLQYAQALAAGFRDITQLEDAVRDAVPDDEELRKRLVAEAKLVDSHGAHHLWRMWHPDAIIDLTDPEVARPIPPGSLSGGGYGFSTTMWRLMDRAYTAQRIADPELRDLVDYCLGIQAEYQLQALLTDRELMKVIDGRGQEFEFLKAKAAAEAAKEQAGGFWGFLGDALGIASAVFGVLALIPILTPVCGPVALVTATASLTAHTVDAALKGDWDAATIAGLGADVLAVIPGIAAVAKGLKAGTTAMRTATGLKVAARTAGRTFLTEVAGKGASEATKIFGYLGQRGATALGATARQGQIAAKVMQGSVNLANQVPLTVEMITGADMSAPKTGATGTTLTANYGQSVGSWGAVGTAAQKTGTVSLATFAKVLGRR</sequence>
<comment type="caution">
    <text evidence="1">The sequence shown here is derived from an EMBL/GenBank/DDBJ whole genome shotgun (WGS) entry which is preliminary data.</text>
</comment>
<reference evidence="1 2" key="1">
    <citation type="submission" date="2022-04" db="EMBL/GenBank/DDBJ databases">
        <title>Streptomyces sp. nov. LCR6-01 isolated from Lichen of Dirinaria sp.</title>
        <authorList>
            <person name="Kanchanasin P."/>
            <person name="Tanasupawat S."/>
            <person name="Phongsopitanun W."/>
        </authorList>
    </citation>
    <scope>NUCLEOTIDE SEQUENCE [LARGE SCALE GENOMIC DNA]</scope>
    <source>
        <strain evidence="1 2">LCR6-01</strain>
    </source>
</reference>
<organism evidence="1 2">
    <name type="scientific">Streptomyces lichenis</name>
    <dbReference type="NCBI Taxonomy" id="2306967"/>
    <lineage>
        <taxon>Bacteria</taxon>
        <taxon>Bacillati</taxon>
        <taxon>Actinomycetota</taxon>
        <taxon>Actinomycetes</taxon>
        <taxon>Kitasatosporales</taxon>
        <taxon>Streptomycetaceae</taxon>
        <taxon>Streptomyces</taxon>
    </lineage>
</organism>
<evidence type="ECO:0000313" key="2">
    <source>
        <dbReference type="Proteomes" id="UP001522868"/>
    </source>
</evidence>
<protein>
    <submittedName>
        <fullName evidence="1">Uncharacterized protein</fullName>
    </submittedName>
</protein>
<gene>
    <name evidence="1" type="ORF">M1O15_13780</name>
</gene>
<keyword evidence="2" id="KW-1185">Reference proteome</keyword>
<accession>A0ABT0IAW4</accession>
<name>A0ABT0IAW4_9ACTN</name>